<evidence type="ECO:0000313" key="11">
    <source>
        <dbReference type="Proteomes" id="UP000034182"/>
    </source>
</evidence>
<accession>A0A0G2DV81</accession>
<evidence type="ECO:0000313" key="10">
    <source>
        <dbReference type="EMBL" id="KKY14564.1"/>
    </source>
</evidence>
<evidence type="ECO:0000256" key="1">
    <source>
        <dbReference type="ARBA" id="ARBA00004123"/>
    </source>
</evidence>
<dbReference type="GO" id="GO:0016592">
    <property type="term" value="C:mediator complex"/>
    <property type="evidence" value="ECO:0007669"/>
    <property type="project" value="InterPro"/>
</dbReference>
<sequence>MPHELLLFAQLPNSRLEQLLNIVAGIAGAQPQRVIERHVVYRPQRDPVQRQYAVGASQNVQTTQRATSREQLSKDMFYWQTVKELDEAEFGSAQADGAASTEHAPKEKANPDAERKGWAVQFQDIPEAGQRPVTTRWVQTTDLIAGNPHAHMKATMYNYVSEYIDEGFQFVHKNATILLHRILRFPSLEQSRDSPLESLPPFKDLQPLDKSSAYVVQVSIKIQDNYKPETREKAQAELLALKGTLKGVIDLEPAERLALDTRVKPRPG</sequence>
<dbReference type="GO" id="GO:0003712">
    <property type="term" value="F:transcription coregulator activity"/>
    <property type="evidence" value="ECO:0007669"/>
    <property type="project" value="InterPro"/>
</dbReference>
<dbReference type="Pfam" id="PF09637">
    <property type="entry name" value="Med18"/>
    <property type="match status" value="1"/>
</dbReference>
<feature type="region of interest" description="Disordered" evidence="9">
    <location>
        <begin position="91"/>
        <end position="114"/>
    </location>
</feature>
<dbReference type="EMBL" id="LAQI01000228">
    <property type="protein sequence ID" value="KKY14564.1"/>
    <property type="molecule type" value="Genomic_DNA"/>
</dbReference>
<dbReference type="GO" id="GO:0070847">
    <property type="term" value="C:core mediator complex"/>
    <property type="evidence" value="ECO:0007669"/>
    <property type="project" value="TreeGrafter"/>
</dbReference>
<dbReference type="GO" id="GO:0006357">
    <property type="term" value="P:regulation of transcription by RNA polymerase II"/>
    <property type="evidence" value="ECO:0007669"/>
    <property type="project" value="InterPro"/>
</dbReference>
<comment type="subcellular location">
    <subcellularLocation>
        <location evidence="1 8">Nucleus</location>
    </subcellularLocation>
</comment>
<feature type="compositionally biased region" description="Basic and acidic residues" evidence="9">
    <location>
        <begin position="103"/>
        <end position="114"/>
    </location>
</feature>
<keyword evidence="8" id="KW-0010">Activator</keyword>
<evidence type="ECO:0000256" key="9">
    <source>
        <dbReference type="SAM" id="MobiDB-lite"/>
    </source>
</evidence>
<name>A0A0G2DV81_9PEZI</name>
<evidence type="ECO:0000256" key="3">
    <source>
        <dbReference type="ARBA" id="ARBA00019612"/>
    </source>
</evidence>
<reference evidence="10 11" key="2">
    <citation type="submission" date="2015-05" db="EMBL/GenBank/DDBJ databases">
        <title>Distinctive expansion of gene families associated with plant cell wall degradation and secondary metabolism in the genomes of grapevine trunk pathogens.</title>
        <authorList>
            <person name="Lawrence D.P."/>
            <person name="Travadon R."/>
            <person name="Rolshausen P.E."/>
            <person name="Baumgartner K."/>
        </authorList>
    </citation>
    <scope>NUCLEOTIDE SEQUENCE [LARGE SCALE GENOMIC DNA]</scope>
    <source>
        <strain evidence="10">DS831</strain>
    </source>
</reference>
<comment type="similarity">
    <text evidence="2 8">Belongs to the Mediator complex subunit 18 family.</text>
</comment>
<reference evidence="10 11" key="1">
    <citation type="submission" date="2015-03" db="EMBL/GenBank/DDBJ databases">
        <authorList>
            <person name="Morales-Cruz A."/>
            <person name="Amrine K.C."/>
            <person name="Cantu D."/>
        </authorList>
    </citation>
    <scope>NUCLEOTIDE SEQUENCE [LARGE SCALE GENOMIC DNA]</scope>
    <source>
        <strain evidence="10">DS831</strain>
    </source>
</reference>
<organism evidence="10 11">
    <name type="scientific">Diplodia seriata</name>
    <dbReference type="NCBI Taxonomy" id="420778"/>
    <lineage>
        <taxon>Eukaryota</taxon>
        <taxon>Fungi</taxon>
        <taxon>Dikarya</taxon>
        <taxon>Ascomycota</taxon>
        <taxon>Pezizomycotina</taxon>
        <taxon>Dothideomycetes</taxon>
        <taxon>Dothideomycetes incertae sedis</taxon>
        <taxon>Botryosphaeriales</taxon>
        <taxon>Botryosphaeriaceae</taxon>
        <taxon>Diplodia</taxon>
    </lineage>
</organism>
<evidence type="ECO:0000256" key="5">
    <source>
        <dbReference type="ARBA" id="ARBA00023163"/>
    </source>
</evidence>
<keyword evidence="5 8" id="KW-0804">Transcription</keyword>
<comment type="subunit">
    <text evidence="8">Component of the Mediator complex.</text>
</comment>
<dbReference type="PANTHER" id="PTHR13321:SF2">
    <property type="entry name" value="MEDIATOR OF RNA POLYMERASE II TRANSCRIPTION SUBUNIT 18"/>
    <property type="match status" value="1"/>
</dbReference>
<keyword evidence="4 8" id="KW-0805">Transcription regulation</keyword>
<gene>
    <name evidence="8" type="primary">MED18</name>
    <name evidence="10" type="ORF">UCDDS831_g08224</name>
</gene>
<evidence type="ECO:0000256" key="4">
    <source>
        <dbReference type="ARBA" id="ARBA00023015"/>
    </source>
</evidence>
<dbReference type="Gene3D" id="2.40.320.10">
    <property type="entry name" value="Hypothetical Protein Pfu-838710-001"/>
    <property type="match status" value="1"/>
</dbReference>
<dbReference type="GO" id="GO:0006369">
    <property type="term" value="P:termination of RNA polymerase II transcription"/>
    <property type="evidence" value="ECO:0007669"/>
    <property type="project" value="TreeGrafter"/>
</dbReference>
<evidence type="ECO:0000256" key="6">
    <source>
        <dbReference type="ARBA" id="ARBA00023242"/>
    </source>
</evidence>
<dbReference type="Proteomes" id="UP000034182">
    <property type="component" value="Unassembled WGS sequence"/>
</dbReference>
<proteinExistence type="inferred from homology"/>
<dbReference type="PANTHER" id="PTHR13321">
    <property type="entry name" value="MEDIATOR OF RNA POLYMERASE II TRANSCRIPTION, SUBUNIT 18"/>
    <property type="match status" value="1"/>
</dbReference>
<keyword evidence="6 8" id="KW-0539">Nucleus</keyword>
<dbReference type="InterPro" id="IPR019095">
    <property type="entry name" value="Mediator_Med18"/>
</dbReference>
<comment type="caution">
    <text evidence="10">The sequence shown here is derived from an EMBL/GenBank/DDBJ whole genome shotgun (WGS) entry which is preliminary data.</text>
</comment>
<evidence type="ECO:0000256" key="8">
    <source>
        <dbReference type="RuleBase" id="RU364150"/>
    </source>
</evidence>
<comment type="function">
    <text evidence="8">Component of the Mediator complex, a coactivator involved in the regulated transcription of nearly all RNA polymerase II-dependent genes. Mediator functions as a bridge to convey information from gene-specific regulatory proteins to the basal RNA polymerase II transcription machinery. Mediator is recruited to promoters by direct interactions with regulatory proteins and serves as a scaffold for the assembly of a functional preinitiation complex with RNA polymerase II and the general transcription factors.</text>
</comment>
<evidence type="ECO:0000256" key="7">
    <source>
        <dbReference type="ARBA" id="ARBA00032012"/>
    </source>
</evidence>
<dbReference type="AlphaFoldDB" id="A0A0G2DV81"/>
<evidence type="ECO:0000256" key="2">
    <source>
        <dbReference type="ARBA" id="ARBA00009814"/>
    </source>
</evidence>
<protein>
    <recommendedName>
        <fullName evidence="3 8">Mediator of RNA polymerase II transcription subunit 18</fullName>
    </recommendedName>
    <alternativeName>
        <fullName evidence="7 8">Mediator complex subunit 18</fullName>
    </alternativeName>
</protein>